<evidence type="ECO:0000256" key="1">
    <source>
        <dbReference type="SAM" id="MobiDB-lite"/>
    </source>
</evidence>
<dbReference type="RefSeq" id="XP_015400931.1">
    <property type="nucleotide sequence ID" value="XM_015557162.1"/>
</dbReference>
<organism evidence="3 4">
    <name type="scientific">Aspergillus nomiae NRRL (strain ATCC 15546 / NRRL 13137 / CBS 260.88 / M93)</name>
    <dbReference type="NCBI Taxonomy" id="1509407"/>
    <lineage>
        <taxon>Eukaryota</taxon>
        <taxon>Fungi</taxon>
        <taxon>Dikarya</taxon>
        <taxon>Ascomycota</taxon>
        <taxon>Pezizomycotina</taxon>
        <taxon>Eurotiomycetes</taxon>
        <taxon>Eurotiomycetidae</taxon>
        <taxon>Eurotiales</taxon>
        <taxon>Aspergillaceae</taxon>
        <taxon>Aspergillus</taxon>
        <taxon>Aspergillus subgen. Circumdati</taxon>
    </lineage>
</organism>
<dbReference type="SMART" id="SM00108">
    <property type="entry name" value="B_lectin"/>
    <property type="match status" value="1"/>
</dbReference>
<evidence type="ECO:0000313" key="3">
    <source>
        <dbReference type="EMBL" id="KNG80008.1"/>
    </source>
</evidence>
<keyword evidence="4" id="KW-1185">Reference proteome</keyword>
<dbReference type="EMBL" id="JNOM01000739">
    <property type="protein sequence ID" value="KNG80008.1"/>
    <property type="molecule type" value="Genomic_DNA"/>
</dbReference>
<dbReference type="PROSITE" id="PS50927">
    <property type="entry name" value="BULB_LECTIN"/>
    <property type="match status" value="1"/>
</dbReference>
<protein>
    <recommendedName>
        <fullName evidence="2">Bulb-type lectin domain-containing protein</fullName>
    </recommendedName>
</protein>
<reference evidence="3 4" key="1">
    <citation type="submission" date="2014-06" db="EMBL/GenBank/DDBJ databases">
        <title>The Genome of the Aflatoxigenic Filamentous Fungus Aspergillus nomius.</title>
        <authorList>
            <person name="Moore M.G."/>
            <person name="Shannon B.M."/>
            <person name="Brian M.M."/>
        </authorList>
    </citation>
    <scope>NUCLEOTIDE SEQUENCE [LARGE SCALE GENOMIC DNA]</scope>
    <source>
        <strain evidence="3 4">NRRL 13137</strain>
    </source>
</reference>
<dbReference type="Proteomes" id="UP000037505">
    <property type="component" value="Unassembled WGS sequence"/>
</dbReference>
<dbReference type="Gene3D" id="2.90.10.10">
    <property type="entry name" value="Bulb-type lectin domain"/>
    <property type="match status" value="2"/>
</dbReference>
<evidence type="ECO:0000313" key="4">
    <source>
        <dbReference type="Proteomes" id="UP000037505"/>
    </source>
</evidence>
<feature type="domain" description="Bulb-type lectin" evidence="2">
    <location>
        <begin position="157"/>
        <end position="272"/>
    </location>
</feature>
<accession>A0A0L1ILF0</accession>
<comment type="caution">
    <text evidence="3">The sequence shown here is derived from an EMBL/GenBank/DDBJ whole genome shotgun (WGS) entry which is preliminary data.</text>
</comment>
<proteinExistence type="predicted"/>
<gene>
    <name evidence="3" type="ORF">ANOM_011910</name>
</gene>
<feature type="region of interest" description="Disordered" evidence="1">
    <location>
        <begin position="135"/>
        <end position="158"/>
    </location>
</feature>
<sequence length="276" mass="31330">MTETTDRNEKRQILYDEGWSVIYGDLINEWDLITGIASIPFSATGAWFSEQLQAQLLKFQRSLRDVSDDIVEQARDYLKDLLQRKSIGEAEFNGLGVKVGILTYHRRLEALGGWTKLPDNYQPYMALRITKPLSPKEPPITEEAKGRPTPLGRNLGSRLKTNGQTMFEGDYLQSDNGNYRFICQGDGNVVLYGPGNTVVWQSYTDGRGYPPFRIVAQADRNIVQYDRNNIPSWRTGTAMTGSDLSECVLILQDDRNLVLYDPADHWKALWNTKTAV</sequence>
<evidence type="ECO:0000259" key="2">
    <source>
        <dbReference type="PROSITE" id="PS50927"/>
    </source>
</evidence>
<dbReference type="GeneID" id="26813710"/>
<dbReference type="InterPro" id="IPR001480">
    <property type="entry name" value="Bulb-type_lectin_dom"/>
</dbReference>
<dbReference type="SUPFAM" id="SSF51110">
    <property type="entry name" value="alpha-D-mannose-specific plant lectins"/>
    <property type="match status" value="1"/>
</dbReference>
<dbReference type="AlphaFoldDB" id="A0A0L1ILF0"/>
<dbReference type="InterPro" id="IPR036426">
    <property type="entry name" value="Bulb-type_lectin_dom_sf"/>
</dbReference>
<name>A0A0L1ILF0_ASPN3</name>